<dbReference type="GO" id="GO:0004337">
    <property type="term" value="F:(2E,6E)-farnesyl diphosphate synthase activity"/>
    <property type="evidence" value="ECO:0007669"/>
    <property type="project" value="TreeGrafter"/>
</dbReference>
<dbReference type="InterPro" id="IPR033749">
    <property type="entry name" value="Polyprenyl_synt_CS"/>
</dbReference>
<evidence type="ECO:0000256" key="2">
    <source>
        <dbReference type="ARBA" id="ARBA00022679"/>
    </source>
</evidence>
<dbReference type="InterPro" id="IPR008949">
    <property type="entry name" value="Isoprenoid_synthase_dom_sf"/>
</dbReference>
<dbReference type="InterPro" id="IPR039702">
    <property type="entry name" value="FPS1-like"/>
</dbReference>
<dbReference type="SUPFAM" id="SSF48576">
    <property type="entry name" value="Terpenoid synthases"/>
    <property type="match status" value="1"/>
</dbReference>
<dbReference type="PROSITE" id="PS00723">
    <property type="entry name" value="POLYPRENYL_SYNTHASE_1"/>
    <property type="match status" value="1"/>
</dbReference>
<comment type="similarity">
    <text evidence="7">Belongs to the FPP/GGPP synthase family.</text>
</comment>
<gene>
    <name evidence="8" type="ORF">WA026_005129</name>
</gene>
<evidence type="ECO:0000313" key="9">
    <source>
        <dbReference type="Proteomes" id="UP001431783"/>
    </source>
</evidence>
<dbReference type="GO" id="GO:0046872">
    <property type="term" value="F:metal ion binding"/>
    <property type="evidence" value="ECO:0007669"/>
    <property type="project" value="UniProtKB-KW"/>
</dbReference>
<comment type="caution">
    <text evidence="8">The sequence shown here is derived from an EMBL/GenBank/DDBJ whole genome shotgun (WGS) entry which is preliminary data.</text>
</comment>
<dbReference type="EMBL" id="JARQZJ010000092">
    <property type="protein sequence ID" value="KAK9884173.1"/>
    <property type="molecule type" value="Genomic_DNA"/>
</dbReference>
<dbReference type="InterPro" id="IPR000092">
    <property type="entry name" value="Polyprenyl_synt"/>
</dbReference>
<protein>
    <recommendedName>
        <fullName evidence="6">Farnesyl pyrophosphate synthase</fullName>
    </recommendedName>
</protein>
<dbReference type="Gene3D" id="1.10.600.10">
    <property type="entry name" value="Farnesyl Diphosphate Synthase"/>
    <property type="match status" value="1"/>
</dbReference>
<evidence type="ECO:0000256" key="1">
    <source>
        <dbReference type="ARBA" id="ARBA00001946"/>
    </source>
</evidence>
<dbReference type="PANTHER" id="PTHR11525:SF0">
    <property type="entry name" value="FARNESYL PYROPHOSPHATE SYNTHASE"/>
    <property type="match status" value="1"/>
</dbReference>
<keyword evidence="4" id="KW-0460">Magnesium</keyword>
<dbReference type="GO" id="GO:0042811">
    <property type="term" value="P:pheromone biosynthetic process"/>
    <property type="evidence" value="ECO:0007669"/>
    <property type="project" value="UniProtKB-ARBA"/>
</dbReference>
<evidence type="ECO:0000256" key="5">
    <source>
        <dbReference type="ARBA" id="ARBA00033740"/>
    </source>
</evidence>
<keyword evidence="3" id="KW-0479">Metal-binding</keyword>
<evidence type="ECO:0000256" key="3">
    <source>
        <dbReference type="ARBA" id="ARBA00022723"/>
    </source>
</evidence>
<evidence type="ECO:0000256" key="4">
    <source>
        <dbReference type="ARBA" id="ARBA00022842"/>
    </source>
</evidence>
<dbReference type="GO" id="GO:0005737">
    <property type="term" value="C:cytoplasm"/>
    <property type="evidence" value="ECO:0007669"/>
    <property type="project" value="TreeGrafter"/>
</dbReference>
<keyword evidence="2 7" id="KW-0808">Transferase</keyword>
<keyword evidence="9" id="KW-1185">Reference proteome</keyword>
<comment type="pathway">
    <text evidence="5">Pheromone biosynthesis.</text>
</comment>
<sequence>MRSLILNNIINTRRNLNLVLQHVKILREGQAYSTSVPLLPDPAALKILPENDIKEFNSYYPIVRNDIVTNKLVSDIPKLNERLERMLDYNAKEGRKLRPYLMIATYKYFTNEEDRTPENIRLMNILGWFIELMNAAYVMQDDIVDNSETRRGKPTWFKCKDVGINAVFDASLIESTCIQLLKTHFSAHKNYNKMLDAFLEMLRMTRVGFVVEAATVFDEFSEDLYYVIAQHKMGYYLLQFTTTLGTLLANKEDLMICQKAGRVFNELGCLYTIQNDFMDLYGEQTTGKLGSDIQEGQCTWPIIMALQKASPTQRNVLKENYGSYDTKKINRVKEIYDELNILDQYDVVLKQSYKRIENEIVKISDDYVRVFTEKLVDIFFRKN</sequence>
<organism evidence="8 9">
    <name type="scientific">Henosepilachna vigintioctopunctata</name>
    <dbReference type="NCBI Taxonomy" id="420089"/>
    <lineage>
        <taxon>Eukaryota</taxon>
        <taxon>Metazoa</taxon>
        <taxon>Ecdysozoa</taxon>
        <taxon>Arthropoda</taxon>
        <taxon>Hexapoda</taxon>
        <taxon>Insecta</taxon>
        <taxon>Pterygota</taxon>
        <taxon>Neoptera</taxon>
        <taxon>Endopterygota</taxon>
        <taxon>Coleoptera</taxon>
        <taxon>Polyphaga</taxon>
        <taxon>Cucujiformia</taxon>
        <taxon>Coccinelloidea</taxon>
        <taxon>Coccinellidae</taxon>
        <taxon>Epilachninae</taxon>
        <taxon>Epilachnini</taxon>
        <taxon>Henosepilachna</taxon>
    </lineage>
</organism>
<evidence type="ECO:0000313" key="8">
    <source>
        <dbReference type="EMBL" id="KAK9884173.1"/>
    </source>
</evidence>
<dbReference type="PANTHER" id="PTHR11525">
    <property type="entry name" value="FARNESYL-PYROPHOSPHATE SYNTHETASE"/>
    <property type="match status" value="1"/>
</dbReference>
<evidence type="ECO:0000256" key="6">
    <source>
        <dbReference type="ARBA" id="ARBA00034546"/>
    </source>
</evidence>
<comment type="cofactor">
    <cofactor evidence="1">
        <name>Mg(2+)</name>
        <dbReference type="ChEBI" id="CHEBI:18420"/>
    </cofactor>
</comment>
<dbReference type="SFLD" id="SFLDS00005">
    <property type="entry name" value="Isoprenoid_Synthase_Type_I"/>
    <property type="match status" value="1"/>
</dbReference>
<dbReference type="Proteomes" id="UP001431783">
    <property type="component" value="Unassembled WGS sequence"/>
</dbReference>
<dbReference type="GO" id="GO:0004161">
    <property type="term" value="F:dimethylallyltranstransferase activity"/>
    <property type="evidence" value="ECO:0007669"/>
    <property type="project" value="TreeGrafter"/>
</dbReference>
<name>A0AAW1USN3_9CUCU</name>
<dbReference type="GO" id="GO:0045337">
    <property type="term" value="P:farnesyl diphosphate biosynthetic process"/>
    <property type="evidence" value="ECO:0007669"/>
    <property type="project" value="TreeGrafter"/>
</dbReference>
<proteinExistence type="inferred from homology"/>
<accession>A0AAW1USN3</accession>
<dbReference type="AlphaFoldDB" id="A0AAW1USN3"/>
<reference evidence="8 9" key="1">
    <citation type="submission" date="2023-03" db="EMBL/GenBank/DDBJ databases">
        <title>Genome insight into feeding habits of ladybird beetles.</title>
        <authorList>
            <person name="Li H.-S."/>
            <person name="Huang Y.-H."/>
            <person name="Pang H."/>
        </authorList>
    </citation>
    <scope>NUCLEOTIDE SEQUENCE [LARGE SCALE GENOMIC DNA]</scope>
    <source>
        <strain evidence="8">SYSU_2023b</strain>
        <tissue evidence="8">Whole body</tissue>
    </source>
</reference>
<evidence type="ECO:0000256" key="7">
    <source>
        <dbReference type="RuleBase" id="RU004466"/>
    </source>
</evidence>
<dbReference type="Pfam" id="PF00348">
    <property type="entry name" value="polyprenyl_synt"/>
    <property type="match status" value="1"/>
</dbReference>